<feature type="domain" description="HTH iclR-type" evidence="4">
    <location>
        <begin position="14"/>
        <end position="74"/>
    </location>
</feature>
<dbReference type="Pfam" id="PF01614">
    <property type="entry name" value="IclR_C"/>
    <property type="match status" value="1"/>
</dbReference>
<organism evidence="6 7">
    <name type="scientific">Tersicoccus phoenicis</name>
    <dbReference type="NCBI Taxonomy" id="554083"/>
    <lineage>
        <taxon>Bacteria</taxon>
        <taxon>Bacillati</taxon>
        <taxon>Actinomycetota</taxon>
        <taxon>Actinomycetes</taxon>
        <taxon>Micrococcales</taxon>
        <taxon>Micrococcaceae</taxon>
        <taxon>Tersicoccus</taxon>
    </lineage>
</organism>
<accession>A0A1R1L7Y4</accession>
<evidence type="ECO:0000313" key="7">
    <source>
        <dbReference type="Proteomes" id="UP000187085"/>
    </source>
</evidence>
<keyword evidence="3" id="KW-0804">Transcription</keyword>
<dbReference type="Gene3D" id="3.30.450.40">
    <property type="match status" value="1"/>
</dbReference>
<evidence type="ECO:0000259" key="4">
    <source>
        <dbReference type="PROSITE" id="PS51077"/>
    </source>
</evidence>
<evidence type="ECO:0000259" key="5">
    <source>
        <dbReference type="PROSITE" id="PS51078"/>
    </source>
</evidence>
<dbReference type="InterPro" id="IPR036388">
    <property type="entry name" value="WH-like_DNA-bd_sf"/>
</dbReference>
<dbReference type="GO" id="GO:0003700">
    <property type="term" value="F:DNA-binding transcription factor activity"/>
    <property type="evidence" value="ECO:0007669"/>
    <property type="project" value="TreeGrafter"/>
</dbReference>
<evidence type="ECO:0000313" key="6">
    <source>
        <dbReference type="EMBL" id="OMH23648.1"/>
    </source>
</evidence>
<evidence type="ECO:0000256" key="3">
    <source>
        <dbReference type="ARBA" id="ARBA00023163"/>
    </source>
</evidence>
<gene>
    <name evidence="6" type="ORF">BKD30_12230</name>
</gene>
<dbReference type="PANTHER" id="PTHR30136:SF35">
    <property type="entry name" value="HTH-TYPE TRANSCRIPTIONAL REGULATOR RV1719"/>
    <property type="match status" value="1"/>
</dbReference>
<dbReference type="SUPFAM" id="SSF55781">
    <property type="entry name" value="GAF domain-like"/>
    <property type="match status" value="1"/>
</dbReference>
<dbReference type="PROSITE" id="PS51078">
    <property type="entry name" value="ICLR_ED"/>
    <property type="match status" value="1"/>
</dbReference>
<dbReference type="EMBL" id="MRDE01000072">
    <property type="protein sequence ID" value="OMH23648.1"/>
    <property type="molecule type" value="Genomic_DNA"/>
</dbReference>
<dbReference type="InterPro" id="IPR050707">
    <property type="entry name" value="HTH_MetabolicPath_Reg"/>
</dbReference>
<protein>
    <submittedName>
        <fullName evidence="6">IclR family transcriptional regulator</fullName>
    </submittedName>
</protein>
<dbReference type="InterPro" id="IPR005471">
    <property type="entry name" value="Tscrpt_reg_IclR_N"/>
</dbReference>
<dbReference type="Pfam" id="PF09339">
    <property type="entry name" value="HTH_IclR"/>
    <property type="match status" value="1"/>
</dbReference>
<dbReference type="PROSITE" id="PS51077">
    <property type="entry name" value="HTH_ICLR"/>
    <property type="match status" value="1"/>
</dbReference>
<sequence length="264" mass="28693">MQNSPLQTRPAYALTSVDNTLRLLQLLRDTGRLRLKDAAEELGIAPSTAHRLMAMLVYRGFAVQDEDRRYQPGPALGVGPVTSSRNRQLRSLCAPQMEALCADTGETVNLSVRVGTKSRFLFTVESSNVLRVGDRRGAVLPAHRTSGGKVLLAELDDDAVRRLFTSPGAETSGDALDEAGLEDLLRELAQIRQQGFAANIDATESGVSALGVALRSADGRAVASLSLSAPTFRYERLSARSVRAVLFDRRRQIEEELADLDTDD</sequence>
<evidence type="ECO:0000256" key="1">
    <source>
        <dbReference type="ARBA" id="ARBA00023015"/>
    </source>
</evidence>
<keyword evidence="2" id="KW-0238">DNA-binding</keyword>
<dbReference type="STRING" id="554083.BKD30_12230"/>
<proteinExistence type="predicted"/>
<reference evidence="6 7" key="1">
    <citation type="submission" date="2016-12" db="EMBL/GenBank/DDBJ databases">
        <title>Draft genome of Tersicoccus phoenicis 1P05MA.</title>
        <authorList>
            <person name="Nakajima Y."/>
            <person name="Yoshizawa S."/>
            <person name="Nakamura K."/>
            <person name="Ogura Y."/>
            <person name="Hayashi T."/>
            <person name="Kogure K."/>
        </authorList>
    </citation>
    <scope>NUCLEOTIDE SEQUENCE [LARGE SCALE GENOMIC DNA]</scope>
    <source>
        <strain evidence="6 7">1p05MA</strain>
    </source>
</reference>
<comment type="caution">
    <text evidence="6">The sequence shown here is derived from an EMBL/GenBank/DDBJ whole genome shotgun (WGS) entry which is preliminary data.</text>
</comment>
<dbReference type="InterPro" id="IPR036390">
    <property type="entry name" value="WH_DNA-bd_sf"/>
</dbReference>
<dbReference type="Proteomes" id="UP000187085">
    <property type="component" value="Unassembled WGS sequence"/>
</dbReference>
<dbReference type="GO" id="GO:0003677">
    <property type="term" value="F:DNA binding"/>
    <property type="evidence" value="ECO:0007669"/>
    <property type="project" value="UniProtKB-KW"/>
</dbReference>
<dbReference type="SMART" id="SM00346">
    <property type="entry name" value="HTH_ICLR"/>
    <property type="match status" value="1"/>
</dbReference>
<dbReference type="InterPro" id="IPR014757">
    <property type="entry name" value="Tscrpt_reg_IclR_C"/>
</dbReference>
<dbReference type="PANTHER" id="PTHR30136">
    <property type="entry name" value="HELIX-TURN-HELIX TRANSCRIPTIONAL REGULATOR, ICLR FAMILY"/>
    <property type="match status" value="1"/>
</dbReference>
<name>A0A1R1L7Y4_9MICC</name>
<dbReference type="SUPFAM" id="SSF46785">
    <property type="entry name" value="Winged helix' DNA-binding domain"/>
    <property type="match status" value="1"/>
</dbReference>
<dbReference type="RefSeq" id="WP_076704924.1">
    <property type="nucleotide sequence ID" value="NZ_MRDE01000072.1"/>
</dbReference>
<keyword evidence="7" id="KW-1185">Reference proteome</keyword>
<keyword evidence="1" id="KW-0805">Transcription regulation</keyword>
<dbReference type="Gene3D" id="1.10.10.10">
    <property type="entry name" value="Winged helix-like DNA-binding domain superfamily/Winged helix DNA-binding domain"/>
    <property type="match status" value="1"/>
</dbReference>
<dbReference type="AlphaFoldDB" id="A0A1R1L7Y4"/>
<dbReference type="OrthoDB" id="7274111at2"/>
<feature type="domain" description="IclR-ED" evidence="5">
    <location>
        <begin position="74"/>
        <end position="259"/>
    </location>
</feature>
<dbReference type="InterPro" id="IPR029016">
    <property type="entry name" value="GAF-like_dom_sf"/>
</dbReference>
<evidence type="ECO:0000256" key="2">
    <source>
        <dbReference type="ARBA" id="ARBA00023125"/>
    </source>
</evidence>
<dbReference type="GO" id="GO:0045892">
    <property type="term" value="P:negative regulation of DNA-templated transcription"/>
    <property type="evidence" value="ECO:0007669"/>
    <property type="project" value="TreeGrafter"/>
</dbReference>